<feature type="transmembrane region" description="Helical" evidence="7">
    <location>
        <begin position="310"/>
        <end position="327"/>
    </location>
</feature>
<dbReference type="Pfam" id="PF00854">
    <property type="entry name" value="PTR2"/>
    <property type="match status" value="2"/>
</dbReference>
<comment type="similarity">
    <text evidence="2 6">Belongs to the major facilitator superfamily. Proton-dependent oligopeptide transporter (POT/PTR) (TC 2.A.17) family.</text>
</comment>
<dbReference type="HOGENOM" id="CLU_004790_3_1_6"/>
<dbReference type="STRING" id="686340.Metal_0115"/>
<feature type="transmembrane region" description="Helical" evidence="7">
    <location>
        <begin position="91"/>
        <end position="109"/>
    </location>
</feature>
<dbReference type="EMBL" id="CM001475">
    <property type="protein sequence ID" value="EIC27984.1"/>
    <property type="molecule type" value="Genomic_DNA"/>
</dbReference>
<feature type="transmembrane region" description="Helical" evidence="7">
    <location>
        <begin position="64"/>
        <end position="84"/>
    </location>
</feature>
<dbReference type="PROSITE" id="PS01023">
    <property type="entry name" value="PTR2_2"/>
    <property type="match status" value="1"/>
</dbReference>
<organism evidence="8 9">
    <name type="scientific">Methylomicrobium album BG8</name>
    <dbReference type="NCBI Taxonomy" id="686340"/>
    <lineage>
        <taxon>Bacteria</taxon>
        <taxon>Pseudomonadati</taxon>
        <taxon>Pseudomonadota</taxon>
        <taxon>Gammaproteobacteria</taxon>
        <taxon>Methylococcales</taxon>
        <taxon>Methylococcaceae</taxon>
        <taxon>Methylomicrobium</taxon>
    </lineage>
</organism>
<keyword evidence="9" id="KW-1185">Reference proteome</keyword>
<evidence type="ECO:0000256" key="7">
    <source>
        <dbReference type="SAM" id="Phobius"/>
    </source>
</evidence>
<keyword evidence="6" id="KW-0813">Transport</keyword>
<feature type="transmembrane region" description="Helical" evidence="7">
    <location>
        <begin position="115"/>
        <end position="135"/>
    </location>
</feature>
<feature type="transmembrane region" description="Helical" evidence="7">
    <location>
        <begin position="225"/>
        <end position="247"/>
    </location>
</feature>
<sequence>MDIYKNQQDITTEMPSGIPYIIGNEVAERFSYYGMRAILVIFMTQYLMSASGQSDPMTEREAQGYFHLFVAAVYLMPAFGALLADYFWGKYRTIIGLSLVYCLGHLSLAANDTRLGLALGLGLIAIGAGGIKPCVSAHVGDQFGPGNFHLLGKVFGWFYFAINLGAFLAMLIVPWLLAHAGASAAFAAPGVLMGLATWVFWLGRRRFVKIPAARTQLINDLKDPAVWRVLGRLAAIYALVAVFWALFEQIGSSWVLQAEKMDRWVGNVELLSSQIQALNPLFIMLLTPCFSYGVYPFLSRRIGLTALKKILFGLFLAVFAFAIPAAIQMRLDQGIQVHILWQLPAYLLMTAAEVMVSITCLEYSYTQAPKSAKSVVMAAYFLSVSLGNLFTGAVNFLIGHAEGGMKLSGASYFWFFTGLMLATALLFVPLSRAAEKKDSAHRA</sequence>
<feature type="transmembrane region" description="Helical" evidence="7">
    <location>
        <begin position="410"/>
        <end position="430"/>
    </location>
</feature>
<reference evidence="8 9" key="1">
    <citation type="journal article" date="2013" name="Genome Announc.">
        <title>Genome Sequence of the Obligate Gammaproteobacterial Methanotroph Methylomicrobium album Strain BG8.</title>
        <authorList>
            <person name="Kits K.D."/>
            <person name="Kalyuzhnaya M.G."/>
            <person name="Klotz M.G."/>
            <person name="Jetten M.S."/>
            <person name="Op den Camp H.J."/>
            <person name="Vuilleumier S."/>
            <person name="Bringel F."/>
            <person name="Dispirito A.A."/>
            <person name="Murrell J.C."/>
            <person name="Bruce D."/>
            <person name="Cheng J.F."/>
            <person name="Copeland A."/>
            <person name="Goodwin L."/>
            <person name="Hauser L."/>
            <person name="Lajus A."/>
            <person name="Land M.L."/>
            <person name="Lapidus A."/>
            <person name="Lucas S."/>
            <person name="Medigue C."/>
            <person name="Pitluck S."/>
            <person name="Woyke T."/>
            <person name="Zeytun A."/>
            <person name="Stein L.Y."/>
        </authorList>
    </citation>
    <scope>NUCLEOTIDE SEQUENCE [LARGE SCALE GENOMIC DNA]</scope>
    <source>
        <strain evidence="8 9">BG8</strain>
    </source>
</reference>
<feature type="transmembrane region" description="Helical" evidence="7">
    <location>
        <begin position="375"/>
        <end position="398"/>
    </location>
</feature>
<gene>
    <name evidence="8" type="ORF">Metal_0115</name>
</gene>
<dbReference type="AlphaFoldDB" id="H8GKH6"/>
<feature type="transmembrane region" description="Helical" evidence="7">
    <location>
        <begin position="339"/>
        <end position="363"/>
    </location>
</feature>
<name>H8GKH6_METAL</name>
<evidence type="ECO:0000313" key="8">
    <source>
        <dbReference type="EMBL" id="EIC27984.1"/>
    </source>
</evidence>
<evidence type="ECO:0000256" key="4">
    <source>
        <dbReference type="ARBA" id="ARBA00022989"/>
    </source>
</evidence>
<dbReference type="GO" id="GO:0016020">
    <property type="term" value="C:membrane"/>
    <property type="evidence" value="ECO:0007669"/>
    <property type="project" value="UniProtKB-SubCell"/>
</dbReference>
<evidence type="ECO:0000256" key="1">
    <source>
        <dbReference type="ARBA" id="ARBA00004141"/>
    </source>
</evidence>
<dbReference type="Proteomes" id="UP000005090">
    <property type="component" value="Chromosome"/>
</dbReference>
<keyword evidence="4 7" id="KW-1133">Transmembrane helix</keyword>
<dbReference type="CDD" id="cd17347">
    <property type="entry name" value="MFS_SLC15A1_2_like"/>
    <property type="match status" value="1"/>
</dbReference>
<proteinExistence type="inferred from homology"/>
<dbReference type="GO" id="GO:0006857">
    <property type="term" value="P:oligopeptide transport"/>
    <property type="evidence" value="ECO:0007669"/>
    <property type="project" value="InterPro"/>
</dbReference>
<feature type="transmembrane region" description="Helical" evidence="7">
    <location>
        <begin position="277"/>
        <end position="298"/>
    </location>
</feature>
<dbReference type="SUPFAM" id="SSF103473">
    <property type="entry name" value="MFS general substrate transporter"/>
    <property type="match status" value="1"/>
</dbReference>
<feature type="transmembrane region" description="Helical" evidence="7">
    <location>
        <begin position="156"/>
        <end position="178"/>
    </location>
</feature>
<dbReference type="Gene3D" id="1.20.1250.20">
    <property type="entry name" value="MFS general substrate transporter like domains"/>
    <property type="match status" value="2"/>
</dbReference>
<dbReference type="GO" id="GO:0022857">
    <property type="term" value="F:transmembrane transporter activity"/>
    <property type="evidence" value="ECO:0007669"/>
    <property type="project" value="InterPro"/>
</dbReference>
<protein>
    <submittedName>
        <fullName evidence="8">Dipeptide/tripeptide permease</fullName>
    </submittedName>
</protein>
<keyword evidence="3 6" id="KW-0812">Transmembrane</keyword>
<evidence type="ECO:0000256" key="3">
    <source>
        <dbReference type="ARBA" id="ARBA00022692"/>
    </source>
</evidence>
<dbReference type="PROSITE" id="PS01022">
    <property type="entry name" value="PTR2_1"/>
    <property type="match status" value="1"/>
</dbReference>
<evidence type="ECO:0000256" key="2">
    <source>
        <dbReference type="ARBA" id="ARBA00005982"/>
    </source>
</evidence>
<dbReference type="InterPro" id="IPR036259">
    <property type="entry name" value="MFS_trans_sf"/>
</dbReference>
<dbReference type="PANTHER" id="PTHR11654">
    <property type="entry name" value="OLIGOPEPTIDE TRANSPORTER-RELATED"/>
    <property type="match status" value="1"/>
</dbReference>
<dbReference type="InterPro" id="IPR000109">
    <property type="entry name" value="POT_fam"/>
</dbReference>
<feature type="transmembrane region" description="Helical" evidence="7">
    <location>
        <begin position="184"/>
        <end position="204"/>
    </location>
</feature>
<evidence type="ECO:0000313" key="9">
    <source>
        <dbReference type="Proteomes" id="UP000005090"/>
    </source>
</evidence>
<keyword evidence="5 7" id="KW-0472">Membrane</keyword>
<evidence type="ECO:0000256" key="6">
    <source>
        <dbReference type="RuleBase" id="RU003755"/>
    </source>
</evidence>
<accession>H8GKH6</accession>
<feature type="transmembrane region" description="Helical" evidence="7">
    <location>
        <begin position="33"/>
        <end position="52"/>
    </location>
</feature>
<comment type="subcellular location">
    <subcellularLocation>
        <location evidence="1 6">Membrane</location>
        <topology evidence="1 6">Multi-pass membrane protein</topology>
    </subcellularLocation>
</comment>
<dbReference type="InterPro" id="IPR018456">
    <property type="entry name" value="PTR2_symporter_CS"/>
</dbReference>
<evidence type="ECO:0000256" key="5">
    <source>
        <dbReference type="ARBA" id="ARBA00023136"/>
    </source>
</evidence>
<dbReference type="eggNOG" id="COG3104">
    <property type="taxonomic scope" value="Bacteria"/>
</dbReference>